<dbReference type="GO" id="GO:0000793">
    <property type="term" value="C:condensed chromosome"/>
    <property type="evidence" value="ECO:0007669"/>
    <property type="project" value="TreeGrafter"/>
</dbReference>
<dbReference type="RefSeq" id="XP_040678267.1">
    <property type="nucleotide sequence ID" value="XM_040823596.1"/>
</dbReference>
<evidence type="ECO:0000256" key="2">
    <source>
        <dbReference type="SAM" id="MobiDB-lite"/>
    </source>
</evidence>
<feature type="coiled-coil region" evidence="1">
    <location>
        <begin position="428"/>
        <end position="571"/>
    </location>
</feature>
<dbReference type="GO" id="GO:0000785">
    <property type="term" value="C:chromatin"/>
    <property type="evidence" value="ECO:0007669"/>
    <property type="project" value="TreeGrafter"/>
</dbReference>
<dbReference type="GO" id="GO:0007076">
    <property type="term" value="P:mitotic chromosome condensation"/>
    <property type="evidence" value="ECO:0007669"/>
    <property type="project" value="TreeGrafter"/>
</dbReference>
<reference evidence="3 4" key="1">
    <citation type="journal article" date="2014" name="Proc. Natl. Acad. Sci. U.S.A.">
        <title>Trajectory and genomic determinants of fungal-pathogen speciation and host adaptation.</title>
        <authorList>
            <person name="Hu X."/>
            <person name="Xiao G."/>
            <person name="Zheng P."/>
            <person name="Shang Y."/>
            <person name="Su Y."/>
            <person name="Zhang X."/>
            <person name="Liu X."/>
            <person name="Zhan S."/>
            <person name="St Leger R.J."/>
            <person name="Wang C."/>
        </authorList>
    </citation>
    <scope>NUCLEOTIDE SEQUENCE [LARGE SCALE GENOMIC DNA]</scope>
    <source>
        <strain evidence="3 4">ARSEF 1941</strain>
    </source>
</reference>
<dbReference type="GeneID" id="63739253"/>
<proteinExistence type="predicted"/>
<protein>
    <submittedName>
        <fullName evidence="3">Uncharacterized protein</fullName>
    </submittedName>
</protein>
<feature type="region of interest" description="Disordered" evidence="2">
    <location>
        <begin position="15"/>
        <end position="125"/>
    </location>
</feature>
<dbReference type="HOGENOM" id="CLU_024110_0_0_1"/>
<comment type="caution">
    <text evidence="3">The sequence shown here is derived from an EMBL/GenBank/DDBJ whole genome shotgun (WGS) entry which is preliminary data.</text>
</comment>
<feature type="compositionally biased region" description="Polar residues" evidence="2">
    <location>
        <begin position="53"/>
        <end position="62"/>
    </location>
</feature>
<evidence type="ECO:0000313" key="4">
    <source>
        <dbReference type="Proteomes" id="UP000030816"/>
    </source>
</evidence>
<dbReference type="GO" id="GO:0000796">
    <property type="term" value="C:condensin complex"/>
    <property type="evidence" value="ECO:0007669"/>
    <property type="project" value="TreeGrafter"/>
</dbReference>
<dbReference type="Proteomes" id="UP000030816">
    <property type="component" value="Unassembled WGS sequence"/>
</dbReference>
<dbReference type="OrthoDB" id="3532430at2759"/>
<dbReference type="GO" id="GO:0003682">
    <property type="term" value="F:chromatin binding"/>
    <property type="evidence" value="ECO:0007669"/>
    <property type="project" value="TreeGrafter"/>
</dbReference>
<keyword evidence="4" id="KW-1185">Reference proteome</keyword>
<feature type="compositionally biased region" description="Low complexity" evidence="2">
    <location>
        <begin position="81"/>
        <end position="92"/>
    </location>
</feature>
<dbReference type="PANTHER" id="PTHR43941">
    <property type="entry name" value="STRUCTURAL MAINTENANCE OF CHROMOSOMES PROTEIN 2"/>
    <property type="match status" value="1"/>
</dbReference>
<dbReference type="STRING" id="1081103.A0A0B2WMC5"/>
<dbReference type="EMBL" id="AZHE01000011">
    <property type="protein sequence ID" value="KHN97201.1"/>
    <property type="molecule type" value="Genomic_DNA"/>
</dbReference>
<gene>
    <name evidence="3" type="ORF">MAM_04798</name>
</gene>
<evidence type="ECO:0000313" key="3">
    <source>
        <dbReference type="EMBL" id="KHN97201.1"/>
    </source>
</evidence>
<dbReference type="AlphaFoldDB" id="A0A0B2WMC5"/>
<keyword evidence="1" id="KW-0175">Coiled coil</keyword>
<accession>A0A0B2WMC5</accession>
<organism evidence="3 4">
    <name type="scientific">Metarhizium album (strain ARSEF 1941)</name>
    <dbReference type="NCBI Taxonomy" id="1081103"/>
    <lineage>
        <taxon>Eukaryota</taxon>
        <taxon>Fungi</taxon>
        <taxon>Dikarya</taxon>
        <taxon>Ascomycota</taxon>
        <taxon>Pezizomycotina</taxon>
        <taxon>Sordariomycetes</taxon>
        <taxon>Hypocreomycetidae</taxon>
        <taxon>Hypocreales</taxon>
        <taxon>Clavicipitaceae</taxon>
        <taxon>Metarhizium</taxon>
    </lineage>
</organism>
<feature type="coiled-coil region" evidence="1">
    <location>
        <begin position="626"/>
        <end position="653"/>
    </location>
</feature>
<evidence type="ECO:0000256" key="1">
    <source>
        <dbReference type="SAM" id="Coils"/>
    </source>
</evidence>
<name>A0A0B2WMC5_METAS</name>
<sequence length="720" mass="79689">MPSYDMADLNVPIAVRRTRRSNIGSVKAEEEPESPARPPRTPRRARRAVRFSDPTSSLSSGLTPMIHRTSIGTPRRRRRASAPAAPSRRGATVPHTPPALPSRRRDPLQPSRSLHHTVDGRVERRLRRSHLRDLLNKLERQKKRAAQQSRTEISHLRSEIRSKDREIYELQNATVVVDNERLWDLEQQIELLRGELARRPETPRGHARSYDWTLAARDPFADEYADGPEDGDCFGDATAAEFAASTPSRARLSFPTPPATSPVVPATPCSPTPCLPVAPSHVGVQVSFPDVERRQAEEELASLLREVGKLTATLDSYRSLESKLREKLASVESIAPLGDGGDGDGDLLEGKVAALLQNVSDGTEAVRQLSASIAELGFPGANAGEMIAALSSGFRAARLELEYLTPGEIALPLTSHGAEVLDLLLTRLRELARRAKEDESSIDEYHELEQSLRKQLDARVSVMDHLKGQLSQAERLLGEHKARLGQLEAGNERLRGAVDGYVRDMSELERLVERMEREHGEAAASHSAQRELDRREVSRRDATVLELQDRLADAVRQSANLQKEMSDVQDSTTRHVVSLNKRHGAALALRDARVLELRGEIDRVSESLRAAHETIRVLRVDKGGLLARVDEERDKARAAVDSIKAELQRVLQMSPDFSREPLGMRGGDKDEVASCAARVDGEAEAAAASDPLVRSGSGKKRRRRYDSGLGLLEEDDVEMF</sequence>
<feature type="compositionally biased region" description="Basic residues" evidence="2">
    <location>
        <begin position="40"/>
        <end position="49"/>
    </location>
</feature>
<dbReference type="PANTHER" id="PTHR43941:SF1">
    <property type="entry name" value="STRUCTURAL MAINTENANCE OF CHROMOSOMES PROTEIN 2"/>
    <property type="match status" value="1"/>
</dbReference>